<evidence type="ECO:0000313" key="4">
    <source>
        <dbReference type="Proteomes" id="UP000230094"/>
    </source>
</evidence>
<feature type="transmembrane region" description="Helical" evidence="1">
    <location>
        <begin position="7"/>
        <end position="25"/>
    </location>
</feature>
<dbReference type="InterPro" id="IPR025962">
    <property type="entry name" value="SdpI/YhfL"/>
</dbReference>
<sequence>MSTKKSTYIILALIITSFIAGFYFFPHMPEKMASHWNIEGVVDRYTPRFLGVYTMPSMVFVLFLLFLIIPKIDPLKANIEIFRRYYNGFIVTLSVFLSYVYALSISWNLGLTFDMTRFILPAVGGLLYYISVLLGHAERNWFIGIRTPWTLSNENVWKKTNKLGSKLFKGIAALTIVGVLIPNQIVWIVITPAILVILYVIIYSYLEYQKETK</sequence>
<proteinExistence type="predicted"/>
<feature type="transmembrane region" description="Helical" evidence="1">
    <location>
        <begin position="163"/>
        <end position="181"/>
    </location>
</feature>
<protein>
    <recommendedName>
        <fullName evidence="2">DUF1648 domain-containing protein</fullName>
    </recommendedName>
</protein>
<dbReference type="EMBL" id="PFCQ01000005">
    <property type="protein sequence ID" value="PIR68424.1"/>
    <property type="molecule type" value="Genomic_DNA"/>
</dbReference>
<evidence type="ECO:0000313" key="3">
    <source>
        <dbReference type="EMBL" id="PIR68424.1"/>
    </source>
</evidence>
<organism evidence="3 4">
    <name type="scientific">Candidatus Nomurabacteria bacterium CG10_big_fil_rev_8_21_14_0_10_35_16</name>
    <dbReference type="NCBI Taxonomy" id="1974731"/>
    <lineage>
        <taxon>Bacteria</taxon>
        <taxon>Candidatus Nomuraibacteriota</taxon>
    </lineage>
</organism>
<evidence type="ECO:0000259" key="2">
    <source>
        <dbReference type="Pfam" id="PF07853"/>
    </source>
</evidence>
<dbReference type="Pfam" id="PF07853">
    <property type="entry name" value="DUF1648"/>
    <property type="match status" value="1"/>
</dbReference>
<keyword evidence="1" id="KW-0472">Membrane</keyword>
<dbReference type="InterPro" id="IPR012867">
    <property type="entry name" value="DUF1648"/>
</dbReference>
<feature type="transmembrane region" description="Helical" evidence="1">
    <location>
        <begin position="118"/>
        <end position="137"/>
    </location>
</feature>
<dbReference type="PANTHER" id="PTHR37810">
    <property type="entry name" value="IMMUNITY PROTEIN SDPI"/>
    <property type="match status" value="1"/>
</dbReference>
<feature type="domain" description="DUF1648" evidence="2">
    <location>
        <begin position="13"/>
        <end position="58"/>
    </location>
</feature>
<dbReference type="Pfam" id="PF13630">
    <property type="entry name" value="SdpI"/>
    <property type="match status" value="1"/>
</dbReference>
<gene>
    <name evidence="3" type="ORF">COU49_00985</name>
</gene>
<dbReference type="PANTHER" id="PTHR37810:SF5">
    <property type="entry name" value="IMMUNITY PROTEIN SDPI"/>
    <property type="match status" value="1"/>
</dbReference>
<dbReference type="InterPro" id="IPR026272">
    <property type="entry name" value="SdpI"/>
</dbReference>
<dbReference type="GO" id="GO:0009636">
    <property type="term" value="P:response to toxic substance"/>
    <property type="evidence" value="ECO:0007669"/>
    <property type="project" value="TreeGrafter"/>
</dbReference>
<dbReference type="Proteomes" id="UP000230094">
    <property type="component" value="Unassembled WGS sequence"/>
</dbReference>
<comment type="caution">
    <text evidence="3">The sequence shown here is derived from an EMBL/GenBank/DDBJ whole genome shotgun (WGS) entry which is preliminary data.</text>
</comment>
<reference evidence="4" key="1">
    <citation type="submission" date="2017-09" db="EMBL/GenBank/DDBJ databases">
        <title>Depth-based differentiation of microbial function through sediment-hosted aquifers and enrichment of novel symbionts in the deep terrestrial subsurface.</title>
        <authorList>
            <person name="Probst A.J."/>
            <person name="Ladd B."/>
            <person name="Jarett J.K."/>
            <person name="Geller-Mcgrath D.E."/>
            <person name="Sieber C.M.K."/>
            <person name="Emerson J.B."/>
            <person name="Anantharaman K."/>
            <person name="Thomas B.C."/>
            <person name="Malmstrom R."/>
            <person name="Stieglmeier M."/>
            <person name="Klingl A."/>
            <person name="Woyke T."/>
            <person name="Ryan C.M."/>
            <person name="Banfield J.F."/>
        </authorList>
    </citation>
    <scope>NUCLEOTIDE SEQUENCE [LARGE SCALE GENOMIC DNA]</scope>
</reference>
<feature type="transmembrane region" description="Helical" evidence="1">
    <location>
        <begin position="85"/>
        <end position="106"/>
    </location>
</feature>
<accession>A0A2H0TDF2</accession>
<name>A0A2H0TDF2_9BACT</name>
<feature type="transmembrane region" description="Helical" evidence="1">
    <location>
        <begin position="45"/>
        <end position="69"/>
    </location>
</feature>
<dbReference type="PIRSF" id="PIRSF038959">
    <property type="entry name" value="SdpI"/>
    <property type="match status" value="1"/>
</dbReference>
<keyword evidence="1" id="KW-0812">Transmembrane</keyword>
<evidence type="ECO:0000256" key="1">
    <source>
        <dbReference type="SAM" id="Phobius"/>
    </source>
</evidence>
<dbReference type="AlphaFoldDB" id="A0A2H0TDF2"/>
<feature type="transmembrane region" description="Helical" evidence="1">
    <location>
        <begin position="187"/>
        <end position="206"/>
    </location>
</feature>
<keyword evidence="1" id="KW-1133">Transmembrane helix</keyword>